<evidence type="ECO:0000313" key="1">
    <source>
        <dbReference type="EMBL" id="RAU20758.1"/>
    </source>
</evidence>
<accession>A0A364NUJ9</accession>
<dbReference type="EMBL" id="PGTO01000017">
    <property type="protein sequence ID" value="RAU20758.1"/>
    <property type="molecule type" value="Genomic_DNA"/>
</dbReference>
<gene>
    <name evidence="1" type="ORF">CU669_16895</name>
</gene>
<proteinExistence type="predicted"/>
<comment type="caution">
    <text evidence="1">The sequence shown here is derived from an EMBL/GenBank/DDBJ whole genome shotgun (WGS) entry which is preliminary data.</text>
</comment>
<protein>
    <submittedName>
        <fullName evidence="1">Uncharacterized protein</fullName>
    </submittedName>
</protein>
<organism evidence="1 2">
    <name type="scientific">Paramagnetospirillum kuznetsovii</name>
    <dbReference type="NCBI Taxonomy" id="2053833"/>
    <lineage>
        <taxon>Bacteria</taxon>
        <taxon>Pseudomonadati</taxon>
        <taxon>Pseudomonadota</taxon>
        <taxon>Alphaproteobacteria</taxon>
        <taxon>Rhodospirillales</taxon>
        <taxon>Magnetospirillaceae</taxon>
        <taxon>Paramagnetospirillum</taxon>
    </lineage>
</organism>
<dbReference type="Proteomes" id="UP000251075">
    <property type="component" value="Unassembled WGS sequence"/>
</dbReference>
<name>A0A364NUJ9_9PROT</name>
<sequence length="114" mass="12732">MTAPSNIEAAVDALINANSYMVGWEMTYLSISRRNGNFYYNANVIDVEVDGEEERIREIDDLHEAGNDGIVMIGYAVGEPYKSSPYSFDPETLVIMTTQAEKLEAEQAKHSMSM</sequence>
<keyword evidence="2" id="KW-1185">Reference proteome</keyword>
<dbReference type="RefSeq" id="WP_112146765.1">
    <property type="nucleotide sequence ID" value="NZ_PGTO01000017.1"/>
</dbReference>
<dbReference type="AlphaFoldDB" id="A0A364NUJ9"/>
<evidence type="ECO:0000313" key="2">
    <source>
        <dbReference type="Proteomes" id="UP000251075"/>
    </source>
</evidence>
<reference evidence="1 2" key="1">
    <citation type="submission" date="2017-11" db="EMBL/GenBank/DDBJ databases">
        <title>Draft genome sequence of magnetotactic bacterium Magnetospirillum kuznetsovii LBB-42.</title>
        <authorList>
            <person name="Grouzdev D.S."/>
            <person name="Rysina M.S."/>
            <person name="Baslerov R.V."/>
            <person name="Koziaeva V."/>
        </authorList>
    </citation>
    <scope>NUCLEOTIDE SEQUENCE [LARGE SCALE GENOMIC DNA]</scope>
    <source>
        <strain evidence="1 2">LBB-42</strain>
    </source>
</reference>